<dbReference type="InterPro" id="IPR002492">
    <property type="entry name" value="Transposase_Tc1-like"/>
</dbReference>
<dbReference type="GO" id="GO:0006313">
    <property type="term" value="P:DNA transposition"/>
    <property type="evidence" value="ECO:0007669"/>
    <property type="project" value="InterPro"/>
</dbReference>
<accession>A0A8X6SBF3</accession>
<dbReference type="PANTHER" id="PTHR23022:SF135">
    <property type="entry name" value="SI:DKEY-77F5.3"/>
    <property type="match status" value="1"/>
</dbReference>
<dbReference type="Pfam" id="PF01498">
    <property type="entry name" value="HTH_Tnp_Tc3_2"/>
    <property type="match status" value="1"/>
</dbReference>
<sequence length="306" mass="35697">MCRRKQRSVFDQVSEFDRERIVAYRDCGLSFREIGSRVGRNQTTVMRICDRWMHEGTTDRRGRSHPPQCTTSREDKQIVRMAVTDLSLTSRTIAQHIESVTHHSVSARTIRHRLQHSGLSAKRPMVGLPLTQNHRRLCCQWCDERRMWAAEWNEVVFTDESCICLQHHDGRIRVWRHRRERMLNSCVMHRHTGPAPGIIVWDGIGCHSHTPLVRIAGTLNSQRYISEVLESVVLPYLQGLATAIFQQDNARPHVARIFQRFFVNHQIELLPWSARSPNLSPIENMWSILDVFTMASSVFLKNFIKR</sequence>
<dbReference type="InterPro" id="IPR036388">
    <property type="entry name" value="WH-like_DNA-bd_sf"/>
</dbReference>
<name>A0A8X6SBF3_TRICX</name>
<dbReference type="InterPro" id="IPR052338">
    <property type="entry name" value="Transposase_5"/>
</dbReference>
<comment type="subcellular location">
    <subcellularLocation>
        <location evidence="1">Nucleus</location>
    </subcellularLocation>
</comment>
<keyword evidence="6" id="KW-1185">Reference proteome</keyword>
<dbReference type="InterPro" id="IPR009057">
    <property type="entry name" value="Homeodomain-like_sf"/>
</dbReference>
<dbReference type="InterPro" id="IPR038717">
    <property type="entry name" value="Tc1-like_DDE_dom"/>
</dbReference>
<dbReference type="GO" id="GO:0003677">
    <property type="term" value="F:DNA binding"/>
    <property type="evidence" value="ECO:0007669"/>
    <property type="project" value="InterPro"/>
</dbReference>
<dbReference type="InterPro" id="IPR036397">
    <property type="entry name" value="RNaseH_sf"/>
</dbReference>
<comment type="caution">
    <text evidence="5">The sequence shown here is derived from an EMBL/GenBank/DDBJ whole genome shotgun (WGS) entry which is preliminary data.</text>
</comment>
<dbReference type="Pfam" id="PF13358">
    <property type="entry name" value="DDE_3"/>
    <property type="match status" value="1"/>
</dbReference>
<dbReference type="Proteomes" id="UP000887159">
    <property type="component" value="Unassembled WGS sequence"/>
</dbReference>
<dbReference type="GO" id="GO:0005634">
    <property type="term" value="C:nucleus"/>
    <property type="evidence" value="ECO:0007669"/>
    <property type="project" value="UniProtKB-SubCell"/>
</dbReference>
<evidence type="ECO:0000313" key="5">
    <source>
        <dbReference type="EMBL" id="GFY05406.1"/>
    </source>
</evidence>
<feature type="domain" description="Transposase IS30-like HTH" evidence="4">
    <location>
        <begin position="12"/>
        <end position="51"/>
    </location>
</feature>
<dbReference type="Pfam" id="PF13936">
    <property type="entry name" value="HTH_38"/>
    <property type="match status" value="1"/>
</dbReference>
<dbReference type="InterPro" id="IPR025246">
    <property type="entry name" value="IS30-like_HTH"/>
</dbReference>
<dbReference type="EMBL" id="BMAU01021252">
    <property type="protein sequence ID" value="GFY05406.1"/>
    <property type="molecule type" value="Genomic_DNA"/>
</dbReference>
<protein>
    <submittedName>
        <fullName evidence="5">Transposable element Tcb1 transposase</fullName>
    </submittedName>
</protein>
<organism evidence="5 6">
    <name type="scientific">Trichonephila clavipes</name>
    <name type="common">Golden silk orbweaver</name>
    <name type="synonym">Nephila clavipes</name>
    <dbReference type="NCBI Taxonomy" id="2585209"/>
    <lineage>
        <taxon>Eukaryota</taxon>
        <taxon>Metazoa</taxon>
        <taxon>Ecdysozoa</taxon>
        <taxon>Arthropoda</taxon>
        <taxon>Chelicerata</taxon>
        <taxon>Arachnida</taxon>
        <taxon>Araneae</taxon>
        <taxon>Araneomorphae</taxon>
        <taxon>Entelegynae</taxon>
        <taxon>Araneoidea</taxon>
        <taxon>Nephilidae</taxon>
        <taxon>Trichonephila</taxon>
    </lineage>
</organism>
<evidence type="ECO:0000313" key="6">
    <source>
        <dbReference type="Proteomes" id="UP000887159"/>
    </source>
</evidence>
<evidence type="ECO:0000259" key="3">
    <source>
        <dbReference type="Pfam" id="PF13358"/>
    </source>
</evidence>
<dbReference type="Gene3D" id="3.30.420.10">
    <property type="entry name" value="Ribonuclease H-like superfamily/Ribonuclease H"/>
    <property type="match status" value="1"/>
</dbReference>
<dbReference type="GO" id="GO:0015074">
    <property type="term" value="P:DNA integration"/>
    <property type="evidence" value="ECO:0007669"/>
    <property type="project" value="InterPro"/>
</dbReference>
<feature type="domain" description="Transposase Tc1-like" evidence="2">
    <location>
        <begin position="76"/>
        <end position="145"/>
    </location>
</feature>
<gene>
    <name evidence="5" type="ORF">TNCV_961021</name>
</gene>
<evidence type="ECO:0000259" key="4">
    <source>
        <dbReference type="Pfam" id="PF13936"/>
    </source>
</evidence>
<reference evidence="5" key="1">
    <citation type="submission" date="2020-08" db="EMBL/GenBank/DDBJ databases">
        <title>Multicomponent nature underlies the extraordinary mechanical properties of spider dragline silk.</title>
        <authorList>
            <person name="Kono N."/>
            <person name="Nakamura H."/>
            <person name="Mori M."/>
            <person name="Yoshida Y."/>
            <person name="Ohtoshi R."/>
            <person name="Malay A.D."/>
            <person name="Moran D.A.P."/>
            <person name="Tomita M."/>
            <person name="Numata K."/>
            <person name="Arakawa K."/>
        </authorList>
    </citation>
    <scope>NUCLEOTIDE SEQUENCE</scope>
</reference>
<evidence type="ECO:0000259" key="2">
    <source>
        <dbReference type="Pfam" id="PF01498"/>
    </source>
</evidence>
<dbReference type="PANTHER" id="PTHR23022">
    <property type="entry name" value="TRANSPOSABLE ELEMENT-RELATED"/>
    <property type="match status" value="1"/>
</dbReference>
<dbReference type="SUPFAM" id="SSF46689">
    <property type="entry name" value="Homeodomain-like"/>
    <property type="match status" value="1"/>
</dbReference>
<feature type="domain" description="Tc1-like transposase DDE" evidence="3">
    <location>
        <begin position="155"/>
        <end position="289"/>
    </location>
</feature>
<dbReference type="Gene3D" id="1.10.10.10">
    <property type="entry name" value="Winged helix-like DNA-binding domain superfamily/Winged helix DNA-binding domain"/>
    <property type="match status" value="1"/>
</dbReference>
<evidence type="ECO:0000256" key="1">
    <source>
        <dbReference type="ARBA" id="ARBA00004123"/>
    </source>
</evidence>
<dbReference type="AlphaFoldDB" id="A0A8X6SBF3"/>
<proteinExistence type="predicted"/>